<organism evidence="4 5">
    <name type="scientific">Pseudomonas shahriarae</name>
    <dbReference type="NCBI Taxonomy" id="2745512"/>
    <lineage>
        <taxon>Bacteria</taxon>
        <taxon>Pseudomonadati</taxon>
        <taxon>Pseudomonadota</taxon>
        <taxon>Gammaproteobacteria</taxon>
        <taxon>Pseudomonadales</taxon>
        <taxon>Pseudomonadaceae</taxon>
        <taxon>Pseudomonas</taxon>
    </lineage>
</organism>
<feature type="domain" description="RNA polymerase sigma factor 70 region 4 type 2" evidence="2">
    <location>
        <begin position="107"/>
        <end position="157"/>
    </location>
</feature>
<dbReference type="SUPFAM" id="SSF88659">
    <property type="entry name" value="Sigma3 and sigma4 domains of RNA polymerase sigma factors"/>
    <property type="match status" value="1"/>
</dbReference>
<dbReference type="Gene3D" id="1.10.10.10">
    <property type="entry name" value="Winged helix-like DNA-binding domain superfamily/Winged helix DNA-binding domain"/>
    <property type="match status" value="1"/>
</dbReference>
<sequence length="409" mass="45725">MTVKTQVEAVYRSESRRILATLIRLLGDFDLAEEALHEAFFVAVERWQQDGVPDNPRAWLVSAGRFKAIDRLRRQARFTPLLQEQADTLEAADWSAEDVEDDRLRLIFTCCHPALAADAQVPLTLREICDLTTEEIARAFLVTPATIAQRIVRAKGKIREARIPYQVPSLAELPERLDSVLRVIYLVFNEGYSASMGADLTRDDLTREAIRLGHLLLELLPEPEVMGLLALMLLHESRRPARLSAAAELVLLDEQDRTLWDAALIAQGCGLVEQALATRRFGPYCLQAAIAAVHAEAPSAAQTDWPQIVGLYDVLLRMLPSPVIELNRAVALAMRDGPLAGLQQVEGILVRGELRDYHLAHSARGEFCRQLGRMKEARQAYETALGLTQQAPEKRFIERRLATCTDSPL</sequence>
<dbReference type="InterPro" id="IPR013249">
    <property type="entry name" value="RNA_pol_sigma70_r4_t2"/>
</dbReference>
<keyword evidence="5" id="KW-1185">Reference proteome</keyword>
<dbReference type="EMBL" id="JAMDHD010000045">
    <property type="protein sequence ID" value="MDD0988228.1"/>
    <property type="molecule type" value="Genomic_DNA"/>
</dbReference>
<accession>A0ABT5NI66</accession>
<evidence type="ECO:0000313" key="5">
    <source>
        <dbReference type="Proteomes" id="UP001148189"/>
    </source>
</evidence>
<dbReference type="SUPFAM" id="SSF88946">
    <property type="entry name" value="Sigma2 domain of RNA polymerase sigma factors"/>
    <property type="match status" value="1"/>
</dbReference>
<dbReference type="Proteomes" id="UP001148189">
    <property type="component" value="Unassembled WGS sequence"/>
</dbReference>
<feature type="domain" description="DUF6596" evidence="3">
    <location>
        <begin position="176"/>
        <end position="275"/>
    </location>
</feature>
<dbReference type="Pfam" id="PF20239">
    <property type="entry name" value="DUF6596"/>
    <property type="match status" value="1"/>
</dbReference>
<dbReference type="InterPro" id="IPR007627">
    <property type="entry name" value="RNA_pol_sigma70_r2"/>
</dbReference>
<dbReference type="InterPro" id="IPR013325">
    <property type="entry name" value="RNA_pol_sigma_r2"/>
</dbReference>
<dbReference type="Gene3D" id="1.10.1740.10">
    <property type="match status" value="1"/>
</dbReference>
<name>A0ABT5NI66_9PSED</name>
<dbReference type="InterPro" id="IPR013324">
    <property type="entry name" value="RNA_pol_sigma_r3/r4-like"/>
</dbReference>
<feature type="domain" description="RNA polymerase sigma-70 region 2" evidence="1">
    <location>
        <begin position="11"/>
        <end position="77"/>
    </location>
</feature>
<dbReference type="PANTHER" id="PTHR47756:SF2">
    <property type="entry name" value="BLL6612 PROTEIN"/>
    <property type="match status" value="1"/>
</dbReference>
<dbReference type="Pfam" id="PF08281">
    <property type="entry name" value="Sigma70_r4_2"/>
    <property type="match status" value="1"/>
</dbReference>
<protein>
    <submittedName>
        <fullName evidence="4">RNA polymerase sigma factor</fullName>
    </submittedName>
</protein>
<proteinExistence type="predicted"/>
<evidence type="ECO:0000259" key="2">
    <source>
        <dbReference type="Pfam" id="PF08281"/>
    </source>
</evidence>
<dbReference type="InterPro" id="IPR014284">
    <property type="entry name" value="RNA_pol_sigma-70_dom"/>
</dbReference>
<evidence type="ECO:0000313" key="4">
    <source>
        <dbReference type="EMBL" id="MDD0988228.1"/>
    </source>
</evidence>
<gene>
    <name evidence="4" type="ORF">M5G21_25045</name>
</gene>
<comment type="caution">
    <text evidence="4">The sequence shown here is derived from an EMBL/GenBank/DDBJ whole genome shotgun (WGS) entry which is preliminary data.</text>
</comment>
<dbReference type="RefSeq" id="WP_273866102.1">
    <property type="nucleotide sequence ID" value="NZ_JAMDHD010000045.1"/>
</dbReference>
<evidence type="ECO:0000259" key="1">
    <source>
        <dbReference type="Pfam" id="PF04542"/>
    </source>
</evidence>
<dbReference type="PANTHER" id="PTHR47756">
    <property type="entry name" value="BLL6612 PROTEIN-RELATED"/>
    <property type="match status" value="1"/>
</dbReference>
<evidence type="ECO:0000259" key="3">
    <source>
        <dbReference type="Pfam" id="PF20239"/>
    </source>
</evidence>
<dbReference type="Pfam" id="PF04542">
    <property type="entry name" value="Sigma70_r2"/>
    <property type="match status" value="1"/>
</dbReference>
<dbReference type="NCBIfam" id="TIGR02937">
    <property type="entry name" value="sigma70-ECF"/>
    <property type="match status" value="1"/>
</dbReference>
<dbReference type="InterPro" id="IPR036388">
    <property type="entry name" value="WH-like_DNA-bd_sf"/>
</dbReference>
<reference evidence="4" key="1">
    <citation type="submission" date="2022-05" db="EMBL/GenBank/DDBJ databases">
        <title>Novel Pseudomonas spp. Isolated from a Rainbow Trout Aquaculture Facility.</title>
        <authorList>
            <person name="Testerman T."/>
            <person name="Graf J."/>
        </authorList>
    </citation>
    <scope>NUCLEOTIDE SEQUENCE</scope>
    <source>
        <strain evidence="4">ID1050</strain>
    </source>
</reference>
<dbReference type="InterPro" id="IPR046531">
    <property type="entry name" value="DUF6596"/>
</dbReference>